<feature type="non-terminal residue" evidence="2">
    <location>
        <position position="135"/>
    </location>
</feature>
<dbReference type="InterPro" id="IPR036026">
    <property type="entry name" value="Seven-hairpin_glycosidases"/>
</dbReference>
<dbReference type="eggNOG" id="KOG2204">
    <property type="taxonomic scope" value="Eukaryota"/>
</dbReference>
<keyword evidence="3" id="KW-1185">Reference proteome</keyword>
<dbReference type="AlphaFoldDB" id="G3AEK7"/>
<organism evidence="3">
    <name type="scientific">Spathaspora passalidarum (strain NRRL Y-27907 / 11-Y1)</name>
    <dbReference type="NCBI Taxonomy" id="619300"/>
    <lineage>
        <taxon>Eukaryota</taxon>
        <taxon>Fungi</taxon>
        <taxon>Dikarya</taxon>
        <taxon>Ascomycota</taxon>
        <taxon>Saccharomycotina</taxon>
        <taxon>Pichiomycetes</taxon>
        <taxon>Debaryomycetaceae</taxon>
        <taxon>Spathaspora</taxon>
    </lineage>
</organism>
<keyword evidence="1" id="KW-0472">Membrane</keyword>
<proteinExistence type="predicted"/>
<evidence type="ECO:0000256" key="1">
    <source>
        <dbReference type="SAM" id="Phobius"/>
    </source>
</evidence>
<evidence type="ECO:0000313" key="3">
    <source>
        <dbReference type="Proteomes" id="UP000000709"/>
    </source>
</evidence>
<evidence type="ECO:0000313" key="2">
    <source>
        <dbReference type="EMBL" id="EGW34769.1"/>
    </source>
</evidence>
<dbReference type="GO" id="GO:0005975">
    <property type="term" value="P:carbohydrate metabolic process"/>
    <property type="evidence" value="ECO:0007669"/>
    <property type="project" value="InterPro"/>
</dbReference>
<dbReference type="InParanoid" id="G3AEK7"/>
<dbReference type="KEGG" id="spaa:SPAPADRAFT_57836"/>
<accession>G3AEK7</accession>
<name>G3AEK7_SPAPN</name>
<dbReference type="GO" id="GO:0004571">
    <property type="term" value="F:mannosyl-oligosaccharide 1,2-alpha-mannosidase activity"/>
    <property type="evidence" value="ECO:0007669"/>
    <property type="project" value="InterPro"/>
</dbReference>
<dbReference type="Proteomes" id="UP000000709">
    <property type="component" value="Unassembled WGS sequence"/>
</dbReference>
<dbReference type="GeneID" id="18872214"/>
<dbReference type="Gene3D" id="1.50.10.10">
    <property type="match status" value="1"/>
</dbReference>
<dbReference type="RefSeq" id="XP_007372181.1">
    <property type="nucleotide sequence ID" value="XM_007372119.1"/>
</dbReference>
<dbReference type="SUPFAM" id="SSF48225">
    <property type="entry name" value="Seven-hairpin glycosidases"/>
    <property type="match status" value="1"/>
</dbReference>
<protein>
    <submittedName>
        <fullName evidence="2">Uncharacterized protein MNS1</fullName>
    </submittedName>
</protein>
<dbReference type="GO" id="GO:0005509">
    <property type="term" value="F:calcium ion binding"/>
    <property type="evidence" value="ECO:0007669"/>
    <property type="project" value="InterPro"/>
</dbReference>
<keyword evidence="1" id="KW-0812">Transmembrane</keyword>
<dbReference type="InterPro" id="IPR012341">
    <property type="entry name" value="6hp_glycosidase-like_sf"/>
</dbReference>
<keyword evidence="1" id="KW-1133">Transmembrane helix</keyword>
<sequence>MSFSFGINNISRGNTYKDKPTGGTLPLYYKDKPNSFRPISHKKQRKLVMLLKGFIYSLILYTVYHFASTGNLNLFEFGFGGGIGSDNISKGATSWPAAQEEVKQAMLDSWHTYEKYGWGYDVYHPIKQQGENMGP</sequence>
<dbReference type="GO" id="GO:0016020">
    <property type="term" value="C:membrane"/>
    <property type="evidence" value="ECO:0007669"/>
    <property type="project" value="InterPro"/>
</dbReference>
<reference evidence="2 3" key="1">
    <citation type="journal article" date="2011" name="Proc. Natl. Acad. Sci. U.S.A.">
        <title>Comparative genomics of xylose-fermenting fungi for enhanced biofuel production.</title>
        <authorList>
            <person name="Wohlbach D.J."/>
            <person name="Kuo A."/>
            <person name="Sato T.K."/>
            <person name="Potts K.M."/>
            <person name="Salamov A.A."/>
            <person name="LaButti K.M."/>
            <person name="Sun H."/>
            <person name="Clum A."/>
            <person name="Pangilinan J.L."/>
            <person name="Lindquist E.A."/>
            <person name="Lucas S."/>
            <person name="Lapidus A."/>
            <person name="Jin M."/>
            <person name="Gunawan C."/>
            <person name="Balan V."/>
            <person name="Dale B.E."/>
            <person name="Jeffries T.W."/>
            <person name="Zinkel R."/>
            <person name="Barry K.W."/>
            <person name="Grigoriev I.V."/>
            <person name="Gasch A.P."/>
        </authorList>
    </citation>
    <scope>NUCLEOTIDE SEQUENCE [LARGE SCALE GENOMIC DNA]</scope>
    <source>
        <strain evidence="3">NRRL Y-27907 / 11-Y1</strain>
    </source>
</reference>
<dbReference type="HOGENOM" id="CLU_1890835_0_0_1"/>
<feature type="transmembrane region" description="Helical" evidence="1">
    <location>
        <begin position="47"/>
        <end position="67"/>
    </location>
</feature>
<dbReference type="EMBL" id="GL996499">
    <property type="protein sequence ID" value="EGW34769.1"/>
    <property type="molecule type" value="Genomic_DNA"/>
</dbReference>
<dbReference type="STRING" id="619300.G3AEK7"/>
<gene>
    <name evidence="2" type="primary">MNS1</name>
    <name evidence="2" type="ORF">SPAPADRAFT_57836</name>
</gene>